<organism evidence="8 9">
    <name type="scientific">Abiotrophia defectiva</name>
    <name type="common">Streptococcus defectivus</name>
    <dbReference type="NCBI Taxonomy" id="46125"/>
    <lineage>
        <taxon>Bacteria</taxon>
        <taxon>Bacillati</taxon>
        <taxon>Bacillota</taxon>
        <taxon>Bacilli</taxon>
        <taxon>Lactobacillales</taxon>
        <taxon>Aerococcaceae</taxon>
        <taxon>Abiotrophia</taxon>
    </lineage>
</organism>
<dbReference type="NCBIfam" id="TIGR00093">
    <property type="entry name" value="pseudouridine synthase"/>
    <property type="match status" value="1"/>
</dbReference>
<keyword evidence="3 5" id="KW-0413">Isomerase</keyword>
<dbReference type="GO" id="GO:0003723">
    <property type="term" value="F:RNA binding"/>
    <property type="evidence" value="ECO:0007669"/>
    <property type="project" value="UniProtKB-KW"/>
</dbReference>
<comment type="caution">
    <text evidence="8">The sequence shown here is derived from an EMBL/GenBank/DDBJ whole genome shotgun (WGS) entry which is preliminary data.</text>
</comment>
<protein>
    <recommendedName>
        <fullName evidence="5">Pseudouridine synthase</fullName>
        <ecNumber evidence="5">5.4.99.-</ecNumber>
    </recommendedName>
</protein>
<evidence type="ECO:0000259" key="7">
    <source>
        <dbReference type="SMART" id="SM00363"/>
    </source>
</evidence>
<dbReference type="SUPFAM" id="SSF55174">
    <property type="entry name" value="Alpha-L RNA-binding motif"/>
    <property type="match status" value="1"/>
</dbReference>
<dbReference type="SMART" id="SM00363">
    <property type="entry name" value="S4"/>
    <property type="match status" value="1"/>
</dbReference>
<proteinExistence type="inferred from homology"/>
<dbReference type="InterPro" id="IPR020094">
    <property type="entry name" value="TruA/RsuA/RluB/E/F_N"/>
</dbReference>
<dbReference type="Gene3D" id="3.30.70.580">
    <property type="entry name" value="Pseudouridine synthase I, catalytic domain, N-terminal subdomain"/>
    <property type="match status" value="1"/>
</dbReference>
<dbReference type="InterPro" id="IPR036986">
    <property type="entry name" value="S4_RNA-bd_sf"/>
</dbReference>
<dbReference type="PROSITE" id="PS01149">
    <property type="entry name" value="PSI_RSU"/>
    <property type="match status" value="1"/>
</dbReference>
<dbReference type="EC" id="5.4.99.-" evidence="5"/>
<dbReference type="InterPro" id="IPR042092">
    <property type="entry name" value="PsdUridine_s_RsuA/RluB/E/F_cat"/>
</dbReference>
<dbReference type="InterPro" id="IPR020103">
    <property type="entry name" value="PsdUridine_synth_cat_dom_sf"/>
</dbReference>
<dbReference type="InterPro" id="IPR002942">
    <property type="entry name" value="S4_RNA-bd"/>
</dbReference>
<dbReference type="PROSITE" id="PS50889">
    <property type="entry name" value="S4"/>
    <property type="match status" value="1"/>
</dbReference>
<sequence>MDRLQKVMAHAGIASRRKCESLITEGRVSVNGQTVRELGTQVSSKDRIEVDGVPIYREEPRYILINKPRHVISAVSDDKNRQVILDYIQGIEERIYPVGRLDYDTTGLLLLTNDGAFANQLMHPRHQIDKVYVAKVKGIPSEKSLARLEAGIVLDGKKTAKAKAQLLSQNLDNQTAIVELTIREGWNHQVKRMFEAVGHPVNKLKRERYAFLTLGKLLPGEWRELTAHEVNKLKQMSQSEGQAGQEVRKAKPKRIMGRPTGQKPSRKSPASSSGRKARKGQSKSMPARNFK</sequence>
<name>A0A929QTX7_ABIDE</name>
<dbReference type="InterPro" id="IPR006145">
    <property type="entry name" value="PsdUridine_synth_RsuA/RluA"/>
</dbReference>
<dbReference type="FunFam" id="3.10.290.10:FF:000003">
    <property type="entry name" value="Pseudouridine synthase"/>
    <property type="match status" value="1"/>
</dbReference>
<evidence type="ECO:0000313" key="8">
    <source>
        <dbReference type="EMBL" id="MBF0934972.1"/>
    </source>
</evidence>
<dbReference type="Gene3D" id="3.10.290.10">
    <property type="entry name" value="RNA-binding S4 domain"/>
    <property type="match status" value="1"/>
</dbReference>
<evidence type="ECO:0000313" key="9">
    <source>
        <dbReference type="Proteomes" id="UP000757900"/>
    </source>
</evidence>
<dbReference type="Proteomes" id="UP000757900">
    <property type="component" value="Unassembled WGS sequence"/>
</dbReference>
<evidence type="ECO:0000256" key="3">
    <source>
        <dbReference type="ARBA" id="ARBA00023235"/>
    </source>
</evidence>
<dbReference type="CDD" id="cd02870">
    <property type="entry name" value="PseudoU_synth_RsuA_like"/>
    <property type="match status" value="1"/>
</dbReference>
<keyword evidence="2 4" id="KW-0694">RNA-binding</keyword>
<dbReference type="PANTHER" id="PTHR47683:SF2">
    <property type="entry name" value="RNA-BINDING S4 DOMAIN-CONTAINING PROTEIN"/>
    <property type="match status" value="1"/>
</dbReference>
<dbReference type="CDD" id="cd00165">
    <property type="entry name" value="S4"/>
    <property type="match status" value="1"/>
</dbReference>
<dbReference type="Gene3D" id="3.30.70.1560">
    <property type="entry name" value="Alpha-L RNA-binding motif"/>
    <property type="match status" value="1"/>
</dbReference>
<dbReference type="GO" id="GO:0005829">
    <property type="term" value="C:cytosol"/>
    <property type="evidence" value="ECO:0007669"/>
    <property type="project" value="UniProtKB-ARBA"/>
</dbReference>
<evidence type="ECO:0000256" key="2">
    <source>
        <dbReference type="ARBA" id="ARBA00022884"/>
    </source>
</evidence>
<dbReference type="GO" id="GO:0120159">
    <property type="term" value="F:rRNA pseudouridine synthase activity"/>
    <property type="evidence" value="ECO:0007669"/>
    <property type="project" value="UniProtKB-ARBA"/>
</dbReference>
<evidence type="ECO:0000256" key="6">
    <source>
        <dbReference type="SAM" id="MobiDB-lite"/>
    </source>
</evidence>
<gene>
    <name evidence="8" type="ORF">HXK00_04930</name>
</gene>
<dbReference type="InterPro" id="IPR050343">
    <property type="entry name" value="RsuA_PseudoU_synthase"/>
</dbReference>
<dbReference type="Pfam" id="PF01479">
    <property type="entry name" value="S4"/>
    <property type="match status" value="1"/>
</dbReference>
<dbReference type="InterPro" id="IPR000748">
    <property type="entry name" value="PsdUridine_synth_RsuA/RluB/E/F"/>
</dbReference>
<evidence type="ECO:0000256" key="5">
    <source>
        <dbReference type="RuleBase" id="RU003887"/>
    </source>
</evidence>
<dbReference type="PANTHER" id="PTHR47683">
    <property type="entry name" value="PSEUDOURIDINE SYNTHASE FAMILY PROTEIN-RELATED"/>
    <property type="match status" value="1"/>
</dbReference>
<dbReference type="Pfam" id="PF00849">
    <property type="entry name" value="PseudoU_synth_2"/>
    <property type="match status" value="1"/>
</dbReference>
<evidence type="ECO:0000256" key="4">
    <source>
        <dbReference type="PROSITE-ProRule" id="PRU00182"/>
    </source>
</evidence>
<dbReference type="FunFam" id="3.30.70.580:FF:000005">
    <property type="entry name" value="Pseudouridine synthase"/>
    <property type="match status" value="1"/>
</dbReference>
<feature type="domain" description="RNA-binding S4" evidence="7">
    <location>
        <begin position="2"/>
        <end position="60"/>
    </location>
</feature>
<dbReference type="GO" id="GO:0000455">
    <property type="term" value="P:enzyme-directed rRNA pseudouridine synthesis"/>
    <property type="evidence" value="ECO:0007669"/>
    <property type="project" value="UniProtKB-ARBA"/>
</dbReference>
<comment type="similarity">
    <text evidence="1 5">Belongs to the pseudouridine synthase RsuA family.</text>
</comment>
<evidence type="ECO:0000256" key="1">
    <source>
        <dbReference type="ARBA" id="ARBA00008348"/>
    </source>
</evidence>
<accession>A0A929QTX7</accession>
<dbReference type="SUPFAM" id="SSF55120">
    <property type="entry name" value="Pseudouridine synthase"/>
    <property type="match status" value="1"/>
</dbReference>
<dbReference type="InterPro" id="IPR018496">
    <property type="entry name" value="PsdUridine_synth_RsuA/RluB_CS"/>
</dbReference>
<reference evidence="8" key="1">
    <citation type="submission" date="2020-04" db="EMBL/GenBank/DDBJ databases">
        <title>Deep metagenomics examines the oral microbiome during advanced dental caries in children, revealing novel taxa and co-occurrences with host molecules.</title>
        <authorList>
            <person name="Baker J.L."/>
            <person name="Morton J.T."/>
            <person name="Dinis M."/>
            <person name="Alvarez R."/>
            <person name="Tran N.C."/>
            <person name="Knight R."/>
            <person name="Edlund A."/>
        </authorList>
    </citation>
    <scope>NUCLEOTIDE SEQUENCE</scope>
    <source>
        <strain evidence="8">JCVI_23_bin.16</strain>
    </source>
</reference>
<dbReference type="FunFam" id="3.30.70.1560:FF:000001">
    <property type="entry name" value="Pseudouridine synthase"/>
    <property type="match status" value="1"/>
</dbReference>
<dbReference type="EMBL" id="JABZFV010000102">
    <property type="protein sequence ID" value="MBF0934972.1"/>
    <property type="molecule type" value="Genomic_DNA"/>
</dbReference>
<feature type="region of interest" description="Disordered" evidence="6">
    <location>
        <begin position="234"/>
        <end position="291"/>
    </location>
</feature>
<dbReference type="AlphaFoldDB" id="A0A929QTX7"/>